<proteinExistence type="predicted"/>
<protein>
    <submittedName>
        <fullName evidence="1">Uncharacterized protein</fullName>
    </submittedName>
</protein>
<reference evidence="1 2" key="1">
    <citation type="journal article" date="2019" name="Emerg. Microbes Infect.">
        <title>Comprehensive subspecies identification of 175 nontuberculous mycobacteria species based on 7547 genomic profiles.</title>
        <authorList>
            <person name="Matsumoto Y."/>
            <person name="Kinjo T."/>
            <person name="Motooka D."/>
            <person name="Nabeya D."/>
            <person name="Jung N."/>
            <person name="Uechi K."/>
            <person name="Horii T."/>
            <person name="Iida T."/>
            <person name="Fujita J."/>
            <person name="Nakamura S."/>
        </authorList>
    </citation>
    <scope>NUCLEOTIDE SEQUENCE [LARGE SCALE GENOMIC DNA]</scope>
    <source>
        <strain evidence="1 2">JCM 18439</strain>
    </source>
</reference>
<organism evidence="1 2">
    <name type="scientific">Mycolicibacterium celeriflavum</name>
    <name type="common">Mycobacterium celeriflavum</name>
    <dbReference type="NCBI Taxonomy" id="1249101"/>
    <lineage>
        <taxon>Bacteria</taxon>
        <taxon>Bacillati</taxon>
        <taxon>Actinomycetota</taxon>
        <taxon>Actinomycetes</taxon>
        <taxon>Mycobacteriales</taxon>
        <taxon>Mycobacteriaceae</taxon>
        <taxon>Mycolicibacterium</taxon>
    </lineage>
</organism>
<dbReference type="EMBL" id="AP022591">
    <property type="protein sequence ID" value="BBY41892.1"/>
    <property type="molecule type" value="Genomic_DNA"/>
</dbReference>
<accession>A0A7I7RBH1</accession>
<evidence type="ECO:0000313" key="2">
    <source>
        <dbReference type="Proteomes" id="UP000466431"/>
    </source>
</evidence>
<dbReference type="Proteomes" id="UP000466431">
    <property type="component" value="Chromosome"/>
</dbReference>
<evidence type="ECO:0000313" key="1">
    <source>
        <dbReference type="EMBL" id="BBY41892.1"/>
    </source>
</evidence>
<gene>
    <name evidence="1" type="ORF">MCEL_01870</name>
</gene>
<dbReference type="AlphaFoldDB" id="A0A7I7RBH1"/>
<sequence>MNDGVTETTEDASWLSALLERRRPEPGPVIGRWALGVGDMVAEHSLTPAKLRWLVRKLNHFGGVAISEDSVEFDGDAVEWAKVEQIRTRSLIEYLFTGGVDKQVDKLPLPWFPFRRKVLGAISRAALTLLLAAAKQQLEGGALEIRIPAEVRYDGLLWTRELAPGMLAAVILADPAVRQCFEATAQAHGVTVCAADDDVMADADERAEQIKSMLDGISARIRSLSDQ</sequence>
<dbReference type="KEGG" id="mcee:MCEL_01870"/>
<name>A0A7I7RBH1_MYCCF</name>
<keyword evidence="2" id="KW-1185">Reference proteome</keyword>